<dbReference type="Proteomes" id="UP000297245">
    <property type="component" value="Unassembled WGS sequence"/>
</dbReference>
<keyword evidence="4" id="KW-0175">Coiled coil</keyword>
<dbReference type="PANTHER" id="PTHR13256">
    <property type="entry name" value="N-ACETYLTRANSFERASE 9"/>
    <property type="match status" value="1"/>
</dbReference>
<dbReference type="InterPro" id="IPR016181">
    <property type="entry name" value="Acyl_CoA_acyltransferase"/>
</dbReference>
<sequence length="258" mass="29263">MKANASTVLVGQKVILVPYEAKHVPRYHEWMQNPELRELTASEELSLEEEFEMQRKWREDEDKLTFIVLASSDQLQPNSGSDSVIIDPNDSHLDVLPMVGDVNLFLSGEIPSSSGSSDRTREMKIAVKNQEDEQEEEEEDEFTAEAEIMIAEQAYRRQGLALEALQLMLRYATGCYMEHFSSASENTLLSESSSSSQFHSQSSEPFPTLPNPIPPTSLLCRISEGNAPSIALFEKLGFQVTKRVEVFEEVEMRWRPRS</sequence>
<dbReference type="SUPFAM" id="SSF55729">
    <property type="entry name" value="Acyl-CoA N-acyltransferases (Nat)"/>
    <property type="match status" value="1"/>
</dbReference>
<dbReference type="OrthoDB" id="5043642at2759"/>
<evidence type="ECO:0000256" key="2">
    <source>
        <dbReference type="ARBA" id="ARBA00022679"/>
    </source>
</evidence>
<evidence type="ECO:0000259" key="6">
    <source>
        <dbReference type="Pfam" id="PF13302"/>
    </source>
</evidence>
<accession>A0A4S8MGC3</accession>
<feature type="coiled-coil region" evidence="4">
    <location>
        <begin position="120"/>
        <end position="147"/>
    </location>
</feature>
<dbReference type="InterPro" id="IPR000182">
    <property type="entry name" value="GNAT_dom"/>
</dbReference>
<feature type="compositionally biased region" description="Low complexity" evidence="5">
    <location>
        <begin position="192"/>
        <end position="206"/>
    </location>
</feature>
<dbReference type="Gene3D" id="3.40.630.30">
    <property type="match status" value="1"/>
</dbReference>
<dbReference type="Pfam" id="PF13302">
    <property type="entry name" value="Acetyltransf_3"/>
    <property type="match status" value="1"/>
</dbReference>
<gene>
    <name evidence="7" type="ORF">K435DRAFT_750155</name>
</gene>
<evidence type="ECO:0000256" key="5">
    <source>
        <dbReference type="SAM" id="MobiDB-lite"/>
    </source>
</evidence>
<protein>
    <recommendedName>
        <fullName evidence="6">N-acetyltransferase domain-containing protein</fullName>
    </recommendedName>
</protein>
<evidence type="ECO:0000313" key="8">
    <source>
        <dbReference type="Proteomes" id="UP000297245"/>
    </source>
</evidence>
<keyword evidence="2" id="KW-0808">Transferase</keyword>
<dbReference type="AlphaFoldDB" id="A0A4S8MGC3"/>
<keyword evidence="8" id="KW-1185">Reference proteome</keyword>
<feature type="region of interest" description="Disordered" evidence="5">
    <location>
        <begin position="192"/>
        <end position="212"/>
    </location>
</feature>
<proteinExistence type="inferred from homology"/>
<feature type="domain" description="N-acetyltransferase" evidence="6">
    <location>
        <begin position="136"/>
        <end position="239"/>
    </location>
</feature>
<dbReference type="GO" id="GO:0008080">
    <property type="term" value="F:N-acetyltransferase activity"/>
    <property type="evidence" value="ECO:0007669"/>
    <property type="project" value="InterPro"/>
</dbReference>
<organism evidence="7 8">
    <name type="scientific">Dendrothele bispora (strain CBS 962.96)</name>
    <dbReference type="NCBI Taxonomy" id="1314807"/>
    <lineage>
        <taxon>Eukaryota</taxon>
        <taxon>Fungi</taxon>
        <taxon>Dikarya</taxon>
        <taxon>Basidiomycota</taxon>
        <taxon>Agaricomycotina</taxon>
        <taxon>Agaricomycetes</taxon>
        <taxon>Agaricomycetidae</taxon>
        <taxon>Agaricales</taxon>
        <taxon>Agaricales incertae sedis</taxon>
        <taxon>Dendrothele</taxon>
    </lineage>
</organism>
<reference evidence="7 8" key="1">
    <citation type="journal article" date="2019" name="Nat. Ecol. Evol.">
        <title>Megaphylogeny resolves global patterns of mushroom evolution.</title>
        <authorList>
            <person name="Varga T."/>
            <person name="Krizsan K."/>
            <person name="Foldi C."/>
            <person name="Dima B."/>
            <person name="Sanchez-Garcia M."/>
            <person name="Sanchez-Ramirez S."/>
            <person name="Szollosi G.J."/>
            <person name="Szarkandi J.G."/>
            <person name="Papp V."/>
            <person name="Albert L."/>
            <person name="Andreopoulos W."/>
            <person name="Angelini C."/>
            <person name="Antonin V."/>
            <person name="Barry K.W."/>
            <person name="Bougher N.L."/>
            <person name="Buchanan P."/>
            <person name="Buyck B."/>
            <person name="Bense V."/>
            <person name="Catcheside P."/>
            <person name="Chovatia M."/>
            <person name="Cooper J."/>
            <person name="Damon W."/>
            <person name="Desjardin D."/>
            <person name="Finy P."/>
            <person name="Geml J."/>
            <person name="Haridas S."/>
            <person name="Hughes K."/>
            <person name="Justo A."/>
            <person name="Karasinski D."/>
            <person name="Kautmanova I."/>
            <person name="Kiss B."/>
            <person name="Kocsube S."/>
            <person name="Kotiranta H."/>
            <person name="LaButti K.M."/>
            <person name="Lechner B.E."/>
            <person name="Liimatainen K."/>
            <person name="Lipzen A."/>
            <person name="Lukacs Z."/>
            <person name="Mihaltcheva S."/>
            <person name="Morgado L.N."/>
            <person name="Niskanen T."/>
            <person name="Noordeloos M.E."/>
            <person name="Ohm R.A."/>
            <person name="Ortiz-Santana B."/>
            <person name="Ovrebo C."/>
            <person name="Racz N."/>
            <person name="Riley R."/>
            <person name="Savchenko A."/>
            <person name="Shiryaev A."/>
            <person name="Soop K."/>
            <person name="Spirin V."/>
            <person name="Szebenyi C."/>
            <person name="Tomsovsky M."/>
            <person name="Tulloss R.E."/>
            <person name="Uehling J."/>
            <person name="Grigoriev I.V."/>
            <person name="Vagvolgyi C."/>
            <person name="Papp T."/>
            <person name="Martin F.M."/>
            <person name="Miettinen O."/>
            <person name="Hibbett D.S."/>
            <person name="Nagy L.G."/>
        </authorList>
    </citation>
    <scope>NUCLEOTIDE SEQUENCE [LARGE SCALE GENOMIC DNA]</scope>
    <source>
        <strain evidence="7 8">CBS 962.96</strain>
    </source>
</reference>
<comment type="similarity">
    <text evidence="1">Belongs to the acetyltransferase family. GNAT subfamily.</text>
</comment>
<dbReference type="EMBL" id="ML179086">
    <property type="protein sequence ID" value="THV01705.1"/>
    <property type="molecule type" value="Genomic_DNA"/>
</dbReference>
<evidence type="ECO:0000256" key="3">
    <source>
        <dbReference type="ARBA" id="ARBA00023315"/>
    </source>
</evidence>
<evidence type="ECO:0000313" key="7">
    <source>
        <dbReference type="EMBL" id="THV01705.1"/>
    </source>
</evidence>
<dbReference type="PANTHER" id="PTHR13256:SF16">
    <property type="entry name" value="ALPHA_BETA-TUBULIN-N-ACETYLTRANSFERASE 9"/>
    <property type="match status" value="1"/>
</dbReference>
<evidence type="ECO:0000256" key="1">
    <source>
        <dbReference type="ARBA" id="ARBA00009342"/>
    </source>
</evidence>
<dbReference type="InterPro" id="IPR039135">
    <property type="entry name" value="NAT9-like"/>
</dbReference>
<name>A0A4S8MGC3_DENBC</name>
<keyword evidence="3" id="KW-0012">Acyltransferase</keyword>
<evidence type="ECO:0000256" key="4">
    <source>
        <dbReference type="SAM" id="Coils"/>
    </source>
</evidence>